<dbReference type="InterPro" id="IPR054480">
    <property type="entry name" value="AHAS_small-like_ACT"/>
</dbReference>
<dbReference type="GO" id="GO:0006564">
    <property type="term" value="P:L-serine biosynthetic process"/>
    <property type="evidence" value="ECO:0007669"/>
    <property type="project" value="UniProtKB-ARBA"/>
</dbReference>
<dbReference type="OrthoDB" id="9793626at2"/>
<dbReference type="AlphaFoldDB" id="A0A9W7NN93"/>
<evidence type="ECO:0000256" key="3">
    <source>
        <dbReference type="ARBA" id="ARBA00005854"/>
    </source>
</evidence>
<dbReference type="InterPro" id="IPR045865">
    <property type="entry name" value="ACT-like_dom_sf"/>
</dbReference>
<comment type="similarity">
    <text evidence="3 12">Belongs to the D-isomer specific 2-hydroxyacid dehydrogenase family.</text>
</comment>
<dbReference type="GO" id="GO:0047545">
    <property type="term" value="F:(S)-2-hydroxyglutarate dehydrogenase activity"/>
    <property type="evidence" value="ECO:0007669"/>
    <property type="project" value="UniProtKB-ARBA"/>
</dbReference>
<dbReference type="InterPro" id="IPR006139">
    <property type="entry name" value="D-isomer_2_OHA_DH_cat_dom"/>
</dbReference>
<comment type="caution">
    <text evidence="14">The sequence shown here is derived from an EMBL/GenBank/DDBJ whole genome shotgun (WGS) entry which is preliminary data.</text>
</comment>
<dbReference type="Pfam" id="PF22629">
    <property type="entry name" value="ACT_AHAS_ss"/>
    <property type="match status" value="1"/>
</dbReference>
<comment type="catalytic activity">
    <reaction evidence="11">
        <text>(2R)-3-phosphoglycerate + NAD(+) = 3-phosphooxypyruvate + NADH + H(+)</text>
        <dbReference type="Rhea" id="RHEA:12641"/>
        <dbReference type="ChEBI" id="CHEBI:15378"/>
        <dbReference type="ChEBI" id="CHEBI:18110"/>
        <dbReference type="ChEBI" id="CHEBI:57540"/>
        <dbReference type="ChEBI" id="CHEBI:57945"/>
        <dbReference type="ChEBI" id="CHEBI:58272"/>
        <dbReference type="EC" id="1.1.1.95"/>
    </reaction>
</comment>
<accession>A0A9W7NN93</accession>
<dbReference type="InterPro" id="IPR002912">
    <property type="entry name" value="ACT_dom"/>
</dbReference>
<keyword evidence="7 12" id="KW-0560">Oxidoreductase</keyword>
<dbReference type="EC" id="1.1.1.95" evidence="5"/>
<reference evidence="14 15" key="1">
    <citation type="submission" date="2018-07" db="EMBL/GenBank/DDBJ databases">
        <title>Genome sequence of Azospirillum sp. ATCC 49961.</title>
        <authorList>
            <person name="Sant'Anna F.H."/>
            <person name="Baldani J.I."/>
            <person name="Zilli J.E."/>
            <person name="Reis V.M."/>
            <person name="Hartmann A."/>
            <person name="Cruz L."/>
            <person name="de Souza E.M."/>
            <person name="de Oliveira Pedrosa F."/>
            <person name="Passaglia L.M.P."/>
        </authorList>
    </citation>
    <scope>NUCLEOTIDE SEQUENCE [LARGE SCALE GENOMIC DNA]</scope>
    <source>
        <strain evidence="14 15">ATCC 49961</strain>
    </source>
</reference>
<organism evidence="14 15">
    <name type="scientific">Roseomonas genomospecies 6</name>
    <dbReference type="NCBI Taxonomy" id="214106"/>
    <lineage>
        <taxon>Bacteria</taxon>
        <taxon>Pseudomonadati</taxon>
        <taxon>Pseudomonadota</taxon>
        <taxon>Alphaproteobacteria</taxon>
        <taxon>Acetobacterales</taxon>
        <taxon>Roseomonadaceae</taxon>
        <taxon>Roseomonas</taxon>
    </lineage>
</organism>
<dbReference type="InterPro" id="IPR006140">
    <property type="entry name" value="D-isomer_DH_NAD-bd"/>
</dbReference>
<evidence type="ECO:0000313" key="15">
    <source>
        <dbReference type="Proteomes" id="UP000480854"/>
    </source>
</evidence>
<dbReference type="RefSeq" id="WP_149467604.1">
    <property type="nucleotide sequence ID" value="NZ_QOKW01000002.1"/>
</dbReference>
<dbReference type="PROSITE" id="PS51671">
    <property type="entry name" value="ACT"/>
    <property type="match status" value="1"/>
</dbReference>
<dbReference type="SUPFAM" id="SSF55021">
    <property type="entry name" value="ACT-like"/>
    <property type="match status" value="1"/>
</dbReference>
<evidence type="ECO:0000256" key="12">
    <source>
        <dbReference type="RuleBase" id="RU003719"/>
    </source>
</evidence>
<dbReference type="Pfam" id="PF02826">
    <property type="entry name" value="2-Hacid_dh_C"/>
    <property type="match status" value="1"/>
</dbReference>
<proteinExistence type="inferred from homology"/>
<dbReference type="Proteomes" id="UP000480854">
    <property type="component" value="Unassembled WGS sequence"/>
</dbReference>
<comment type="function">
    <text evidence="1">Catalyzes the reversible oxidation of 3-phospho-D-glycerate to 3-phosphonooxypyruvate, the first step of the phosphorylated L-serine biosynthesis pathway. Also catalyzes the reversible oxidation of 2-hydroxyglutarate to 2-oxoglutarate.</text>
</comment>
<dbReference type="Gene3D" id="3.40.50.720">
    <property type="entry name" value="NAD(P)-binding Rossmann-like Domain"/>
    <property type="match status" value="2"/>
</dbReference>
<keyword evidence="8" id="KW-0520">NAD</keyword>
<dbReference type="CDD" id="cd12176">
    <property type="entry name" value="PGDH_3"/>
    <property type="match status" value="1"/>
</dbReference>
<gene>
    <name evidence="14" type="ORF">DS843_04010</name>
</gene>
<dbReference type="SUPFAM" id="SSF51735">
    <property type="entry name" value="NAD(P)-binding Rossmann-fold domains"/>
    <property type="match status" value="1"/>
</dbReference>
<dbReference type="InterPro" id="IPR036291">
    <property type="entry name" value="NAD(P)-bd_dom_sf"/>
</dbReference>
<sequence>MPAVTKLSLSKDKINILLLEGVHDNAINELAHGGYATVERLPHALDESELLERIGSVHMLGIRSRTHLTAKVLEAATRLFSVGCFCIGTNQVDLKAARRLGIPVFNAPYSNTRSVAELVIGEIIMLMRGIFPKSNLVHGGGWMKSAKDSYEIRGKTLGIVGYGHIGTQVSIMAESMGMKVRYYDVVNKLALGNAQPCHSLEELLAVSDVVTLHVPDTPQTRDMIGEAQIRAMKKGAHLINAARGKVVVIEALAAALKDKHLLGAAIDVFPKEPGGDQEVFESALRGLDNVILTPHIGGSTMEAQANIGTEVSQKLIEYSDNGSTMGAVNFPQVGLPVHAGCTRFLHVHENRPGVLRKINEVFSGRNLNIAAQYLQTDPELGYVVVDVDGDVDENEVASDLRAIEGTLKARFLYPGKLGGC</sequence>
<dbReference type="PROSITE" id="PS00670">
    <property type="entry name" value="D_2_HYDROXYACID_DH_2"/>
    <property type="match status" value="1"/>
</dbReference>
<evidence type="ECO:0000256" key="7">
    <source>
        <dbReference type="ARBA" id="ARBA00023002"/>
    </source>
</evidence>
<evidence type="ECO:0000256" key="5">
    <source>
        <dbReference type="ARBA" id="ARBA00013143"/>
    </source>
</evidence>
<dbReference type="PANTHER" id="PTHR10996:SF282">
    <property type="entry name" value="D-3-PHOSPHOGLYCERATE DEHYDROGENASE 1-RELATED"/>
    <property type="match status" value="1"/>
</dbReference>
<dbReference type="InterPro" id="IPR050223">
    <property type="entry name" value="D-isomer_2-hydroxyacid_DH"/>
</dbReference>
<dbReference type="SUPFAM" id="SSF52283">
    <property type="entry name" value="Formate/glycerate dehydrogenase catalytic domain-like"/>
    <property type="match status" value="1"/>
</dbReference>
<protein>
    <recommendedName>
        <fullName evidence="6">D-3-phosphoglycerate dehydrogenase</fullName>
        <ecNumber evidence="4">1.1.1.399</ecNumber>
        <ecNumber evidence="5">1.1.1.95</ecNumber>
    </recommendedName>
    <alternativeName>
        <fullName evidence="9">2-oxoglutarate reductase</fullName>
    </alternativeName>
</protein>
<dbReference type="EC" id="1.1.1.399" evidence="4"/>
<dbReference type="InterPro" id="IPR029753">
    <property type="entry name" value="D-isomer_DH_CS"/>
</dbReference>
<evidence type="ECO:0000256" key="8">
    <source>
        <dbReference type="ARBA" id="ARBA00023027"/>
    </source>
</evidence>
<dbReference type="GO" id="GO:0051287">
    <property type="term" value="F:NAD binding"/>
    <property type="evidence" value="ECO:0007669"/>
    <property type="project" value="InterPro"/>
</dbReference>
<evidence type="ECO:0000313" key="14">
    <source>
        <dbReference type="EMBL" id="KAA0683551.1"/>
    </source>
</evidence>
<dbReference type="Gene3D" id="3.30.70.260">
    <property type="match status" value="1"/>
</dbReference>
<keyword evidence="15" id="KW-1185">Reference proteome</keyword>
<evidence type="ECO:0000256" key="6">
    <source>
        <dbReference type="ARBA" id="ARBA00021582"/>
    </source>
</evidence>
<evidence type="ECO:0000256" key="4">
    <source>
        <dbReference type="ARBA" id="ARBA00013001"/>
    </source>
</evidence>
<dbReference type="PANTHER" id="PTHR10996">
    <property type="entry name" value="2-HYDROXYACID DEHYDROGENASE-RELATED"/>
    <property type="match status" value="1"/>
</dbReference>
<dbReference type="GO" id="GO:0004617">
    <property type="term" value="F:phosphoglycerate dehydrogenase activity"/>
    <property type="evidence" value="ECO:0007669"/>
    <property type="project" value="UniProtKB-EC"/>
</dbReference>
<dbReference type="NCBIfam" id="NF008759">
    <property type="entry name" value="PRK11790.1"/>
    <property type="match status" value="1"/>
</dbReference>
<evidence type="ECO:0000256" key="9">
    <source>
        <dbReference type="ARBA" id="ARBA00030455"/>
    </source>
</evidence>
<evidence type="ECO:0000256" key="11">
    <source>
        <dbReference type="ARBA" id="ARBA00048731"/>
    </source>
</evidence>
<dbReference type="Pfam" id="PF00389">
    <property type="entry name" value="2-Hacid_dh"/>
    <property type="match status" value="1"/>
</dbReference>
<comment type="catalytic activity">
    <reaction evidence="10">
        <text>(R)-2-hydroxyglutarate + NAD(+) = 2-oxoglutarate + NADH + H(+)</text>
        <dbReference type="Rhea" id="RHEA:49612"/>
        <dbReference type="ChEBI" id="CHEBI:15378"/>
        <dbReference type="ChEBI" id="CHEBI:15801"/>
        <dbReference type="ChEBI" id="CHEBI:16810"/>
        <dbReference type="ChEBI" id="CHEBI:57540"/>
        <dbReference type="ChEBI" id="CHEBI:57945"/>
        <dbReference type="EC" id="1.1.1.399"/>
    </reaction>
</comment>
<evidence type="ECO:0000256" key="1">
    <source>
        <dbReference type="ARBA" id="ARBA00003800"/>
    </source>
</evidence>
<evidence type="ECO:0000256" key="10">
    <source>
        <dbReference type="ARBA" id="ARBA00048126"/>
    </source>
</evidence>
<dbReference type="EMBL" id="QOKW01000002">
    <property type="protein sequence ID" value="KAA0683551.1"/>
    <property type="molecule type" value="Genomic_DNA"/>
</dbReference>
<evidence type="ECO:0000256" key="2">
    <source>
        <dbReference type="ARBA" id="ARBA00005216"/>
    </source>
</evidence>
<evidence type="ECO:0000259" key="13">
    <source>
        <dbReference type="PROSITE" id="PS51671"/>
    </source>
</evidence>
<dbReference type="CDD" id="cd04901">
    <property type="entry name" value="ACT_3PGDH"/>
    <property type="match status" value="1"/>
</dbReference>
<name>A0A9W7NN93_9PROT</name>
<feature type="domain" description="ACT" evidence="13">
    <location>
        <begin position="343"/>
        <end position="414"/>
    </location>
</feature>
<dbReference type="FunFam" id="3.40.50.720:FF:000041">
    <property type="entry name" value="D-3-phosphoglycerate dehydrogenase"/>
    <property type="match status" value="1"/>
</dbReference>
<comment type="pathway">
    <text evidence="2">Amino-acid biosynthesis; L-serine biosynthesis; L-serine from 3-phospho-D-glycerate: step 1/3.</text>
</comment>
<dbReference type="InterPro" id="IPR029752">
    <property type="entry name" value="D-isomer_DH_CS1"/>
</dbReference>
<dbReference type="PROSITE" id="PS00065">
    <property type="entry name" value="D_2_HYDROXYACID_DH_1"/>
    <property type="match status" value="1"/>
</dbReference>